<comment type="caution">
    <text evidence="4">The sequence shown here is derived from an EMBL/GenBank/DDBJ whole genome shotgun (WGS) entry which is preliminary data.</text>
</comment>
<organism evidence="4 5">
    <name type="scientific">Mediterraneibacter gnavus</name>
    <name type="common">Ruminococcus gnavus</name>
    <dbReference type="NCBI Taxonomy" id="33038"/>
    <lineage>
        <taxon>Bacteria</taxon>
        <taxon>Bacillati</taxon>
        <taxon>Bacillota</taxon>
        <taxon>Clostridia</taxon>
        <taxon>Lachnospirales</taxon>
        <taxon>Lachnospiraceae</taxon>
        <taxon>Mediterraneibacter</taxon>
    </lineage>
</organism>
<evidence type="ECO:0000313" key="4">
    <source>
        <dbReference type="EMBL" id="PLT69630.1"/>
    </source>
</evidence>
<reference evidence="2" key="2">
    <citation type="submission" date="2022-11" db="EMBL/GenBank/DDBJ databases">
        <title>Temperate bacteriophages infecting mucin-degrading bacterium Ruminococcus gnavus from the human gut.</title>
        <authorList>
            <person name="Buttimer C."/>
        </authorList>
    </citation>
    <scope>NUCLEOTIDE SEQUENCE</scope>
    <source>
        <strain evidence="2">CCUG 49994</strain>
        <strain evidence="3">CCUG 52279</strain>
    </source>
</reference>
<accession>A0A2N5P3A5</accession>
<dbReference type="EMBL" id="JAPRBD010000001">
    <property type="protein sequence ID" value="MCZ0688410.1"/>
    <property type="molecule type" value="Genomic_DNA"/>
</dbReference>
<dbReference type="AlphaFoldDB" id="A0A2N5P3A5"/>
<evidence type="ECO:0000313" key="2">
    <source>
        <dbReference type="EMBL" id="MCZ0667369.1"/>
    </source>
</evidence>
<dbReference type="EMBL" id="JAPRAY010000009">
    <property type="protein sequence ID" value="MCZ0667369.1"/>
    <property type="molecule type" value="Genomic_DNA"/>
</dbReference>
<keyword evidence="1" id="KW-0812">Transmembrane</keyword>
<evidence type="ECO:0000256" key="1">
    <source>
        <dbReference type="SAM" id="Phobius"/>
    </source>
</evidence>
<gene>
    <name evidence="4" type="ORF">CDL23_15735</name>
    <name evidence="3" type="ORF">OZZ16_00510</name>
    <name evidence="2" type="ORF">OZZ17_07405</name>
</gene>
<sequence>MNWKELWMTLFGTTEWLGLNMGFWVALAAVLLIVILMNVLFWSMKPKTENKNCPNKKI</sequence>
<keyword evidence="1" id="KW-1133">Transmembrane helix</keyword>
<evidence type="ECO:0000313" key="3">
    <source>
        <dbReference type="EMBL" id="MCZ0688410.1"/>
    </source>
</evidence>
<protein>
    <submittedName>
        <fullName evidence="4">Uncharacterized protein</fullName>
    </submittedName>
</protein>
<name>A0A2N5P3A5_MEDGN</name>
<reference evidence="4 5" key="1">
    <citation type="journal article" date="2017" name="Genome Med.">
        <title>A novel Ruminococcus gnavus clade enriched in inflammatory bowel disease patients.</title>
        <authorList>
            <person name="Hall A.B."/>
            <person name="Yassour M."/>
            <person name="Sauk J."/>
            <person name="Garner A."/>
            <person name="Jiang X."/>
            <person name="Arthur T."/>
            <person name="Lagoudas G.K."/>
            <person name="Vatanen T."/>
            <person name="Fornelos N."/>
            <person name="Wilson R."/>
            <person name="Bertha M."/>
            <person name="Cohen M."/>
            <person name="Garber J."/>
            <person name="Khalili H."/>
            <person name="Gevers D."/>
            <person name="Ananthakrishnan A.N."/>
            <person name="Kugathasan S."/>
            <person name="Lander E.S."/>
            <person name="Blainey P."/>
            <person name="Vlamakis H."/>
            <person name="Xavier R.J."/>
            <person name="Huttenhower C."/>
        </authorList>
    </citation>
    <scope>NUCLEOTIDE SEQUENCE [LARGE SCALE GENOMIC DNA]</scope>
    <source>
        <strain evidence="4 5">RJX1125</strain>
    </source>
</reference>
<dbReference type="Proteomes" id="UP000235093">
    <property type="component" value="Unassembled WGS sequence"/>
</dbReference>
<dbReference type="Proteomes" id="UP001079535">
    <property type="component" value="Unassembled WGS sequence"/>
</dbReference>
<proteinExistence type="predicted"/>
<evidence type="ECO:0000313" key="5">
    <source>
        <dbReference type="Proteomes" id="UP000235093"/>
    </source>
</evidence>
<feature type="transmembrane region" description="Helical" evidence="1">
    <location>
        <begin position="20"/>
        <end position="42"/>
    </location>
</feature>
<dbReference type="RefSeq" id="WP_022038108.1">
    <property type="nucleotide sequence ID" value="NZ_CP176629.1"/>
</dbReference>
<dbReference type="EMBL" id="NIHT01000052">
    <property type="protein sequence ID" value="PLT69630.1"/>
    <property type="molecule type" value="Genomic_DNA"/>
</dbReference>
<dbReference type="Proteomes" id="UP001076974">
    <property type="component" value="Unassembled WGS sequence"/>
</dbReference>
<keyword evidence="1" id="KW-0472">Membrane</keyword>